<dbReference type="SMART" id="SM00422">
    <property type="entry name" value="HTH_MERR"/>
    <property type="match status" value="1"/>
</dbReference>
<protein>
    <recommendedName>
        <fullName evidence="1">HTH merR-type domain-containing protein</fullName>
    </recommendedName>
</protein>
<evidence type="ECO:0000313" key="2">
    <source>
        <dbReference type="EMBL" id="KAF2282122.1"/>
    </source>
</evidence>
<dbReference type="Pfam" id="PF13411">
    <property type="entry name" value="MerR_1"/>
    <property type="match status" value="1"/>
</dbReference>
<comment type="caution">
    <text evidence="2">The sequence shown here is derived from an EMBL/GenBank/DDBJ whole genome shotgun (WGS) entry which is preliminary data.</text>
</comment>
<dbReference type="CDD" id="cd04765">
    <property type="entry name" value="HTH_MlrA-like_sg2"/>
    <property type="match status" value="1"/>
</dbReference>
<dbReference type="GO" id="GO:0006355">
    <property type="term" value="P:regulation of DNA-templated transcription"/>
    <property type="evidence" value="ECO:0007669"/>
    <property type="project" value="InterPro"/>
</dbReference>
<dbReference type="SUPFAM" id="SSF47729">
    <property type="entry name" value="IHF-like DNA-binding proteins"/>
    <property type="match status" value="1"/>
</dbReference>
<dbReference type="GO" id="GO:0003677">
    <property type="term" value="F:DNA binding"/>
    <property type="evidence" value="ECO:0007669"/>
    <property type="project" value="InterPro"/>
</dbReference>
<dbReference type="InterPro" id="IPR000551">
    <property type="entry name" value="MerR-type_HTH_dom"/>
</dbReference>
<evidence type="ECO:0000313" key="3">
    <source>
        <dbReference type="Proteomes" id="UP000467840"/>
    </source>
</evidence>
<dbReference type="SUPFAM" id="SSF46955">
    <property type="entry name" value="Putative DNA-binding domain"/>
    <property type="match status" value="1"/>
</dbReference>
<name>A0A6A6JZZ5_HEVBR</name>
<dbReference type="Proteomes" id="UP000467840">
    <property type="component" value="Unassembled WGS sequence"/>
</dbReference>
<dbReference type="Gene3D" id="1.10.1660.10">
    <property type="match status" value="1"/>
</dbReference>
<keyword evidence="3" id="KW-1185">Reference proteome</keyword>
<sequence>MGQTLTRARLADAINREIGISREDALVLVGEILDEMVSSLVRGGLLKISSFAPNQRRRIVTTDLQTRSEADEVRERVFCTISDVAKEVGVEQYVLRFWESKFAQINPIKRRGRRLYDRQNVAIIKRIKHMLYDKGYTIRGAQLELKRRKSMSEVVAERNDGLIQLLRHMTEMRDVLIKKLNGM</sequence>
<gene>
    <name evidence="2" type="ORF">GH714_042946</name>
</gene>
<dbReference type="AlphaFoldDB" id="A0A6A6JZZ5"/>
<dbReference type="InterPro" id="IPR010992">
    <property type="entry name" value="IHF-like_DNA-bd_dom_sf"/>
</dbReference>
<dbReference type="EMBL" id="JAAGAX010000511">
    <property type="protein sequence ID" value="KAF2282122.1"/>
    <property type="molecule type" value="Genomic_DNA"/>
</dbReference>
<proteinExistence type="predicted"/>
<feature type="domain" description="HTH merR-type" evidence="1">
    <location>
        <begin position="79"/>
        <end position="148"/>
    </location>
</feature>
<dbReference type="InterPro" id="IPR009061">
    <property type="entry name" value="DNA-bd_dom_put_sf"/>
</dbReference>
<reference evidence="2 3" key="1">
    <citation type="journal article" date="2020" name="Mol. Plant">
        <title>The Chromosome-Based Rubber Tree Genome Provides New Insights into Spurge Genome Evolution and Rubber Biosynthesis.</title>
        <authorList>
            <person name="Liu J."/>
            <person name="Shi C."/>
            <person name="Shi C.C."/>
            <person name="Li W."/>
            <person name="Zhang Q.J."/>
            <person name="Zhang Y."/>
            <person name="Li K."/>
            <person name="Lu H.F."/>
            <person name="Shi C."/>
            <person name="Zhu S.T."/>
            <person name="Xiao Z.Y."/>
            <person name="Nan H."/>
            <person name="Yue Y."/>
            <person name="Zhu X.G."/>
            <person name="Wu Y."/>
            <person name="Hong X.N."/>
            <person name="Fan G.Y."/>
            <person name="Tong Y."/>
            <person name="Zhang D."/>
            <person name="Mao C.L."/>
            <person name="Liu Y.L."/>
            <person name="Hao S.J."/>
            <person name="Liu W.Q."/>
            <person name="Lv M.Q."/>
            <person name="Zhang H.B."/>
            <person name="Liu Y."/>
            <person name="Hu-Tang G.R."/>
            <person name="Wang J.P."/>
            <person name="Wang J.H."/>
            <person name="Sun Y.H."/>
            <person name="Ni S.B."/>
            <person name="Chen W.B."/>
            <person name="Zhang X.C."/>
            <person name="Jiao Y.N."/>
            <person name="Eichler E.E."/>
            <person name="Li G.H."/>
            <person name="Liu X."/>
            <person name="Gao L.Z."/>
        </authorList>
    </citation>
    <scope>NUCLEOTIDE SEQUENCE [LARGE SCALE GENOMIC DNA]</scope>
    <source>
        <strain evidence="3">cv. GT1</strain>
        <tissue evidence="2">Leaf</tissue>
    </source>
</reference>
<evidence type="ECO:0000259" key="1">
    <source>
        <dbReference type="SMART" id="SM00422"/>
    </source>
</evidence>
<accession>A0A6A6JZZ5</accession>
<organism evidence="2 3">
    <name type="scientific">Hevea brasiliensis</name>
    <name type="common">Para rubber tree</name>
    <name type="synonym">Siphonia brasiliensis</name>
    <dbReference type="NCBI Taxonomy" id="3981"/>
    <lineage>
        <taxon>Eukaryota</taxon>
        <taxon>Viridiplantae</taxon>
        <taxon>Streptophyta</taxon>
        <taxon>Embryophyta</taxon>
        <taxon>Tracheophyta</taxon>
        <taxon>Spermatophyta</taxon>
        <taxon>Magnoliopsida</taxon>
        <taxon>eudicotyledons</taxon>
        <taxon>Gunneridae</taxon>
        <taxon>Pentapetalae</taxon>
        <taxon>rosids</taxon>
        <taxon>fabids</taxon>
        <taxon>Malpighiales</taxon>
        <taxon>Euphorbiaceae</taxon>
        <taxon>Crotonoideae</taxon>
        <taxon>Micrandreae</taxon>
        <taxon>Hevea</taxon>
    </lineage>
</organism>